<dbReference type="InterPro" id="IPR005865">
    <property type="entry name" value="THM_MeTrfase_su_C"/>
</dbReference>
<dbReference type="GO" id="GO:0005886">
    <property type="term" value="C:plasma membrane"/>
    <property type="evidence" value="ECO:0007669"/>
    <property type="project" value="UniProtKB-SubCell"/>
</dbReference>
<evidence type="ECO:0000256" key="10">
    <source>
        <dbReference type="ARBA" id="ARBA00022679"/>
    </source>
</evidence>
<evidence type="ECO:0000256" key="16">
    <source>
        <dbReference type="ARBA" id="ARBA00029817"/>
    </source>
</evidence>
<evidence type="ECO:0000256" key="4">
    <source>
        <dbReference type="ARBA" id="ARBA00007607"/>
    </source>
</evidence>
<dbReference type="GO" id="GO:0032259">
    <property type="term" value="P:methylation"/>
    <property type="evidence" value="ECO:0007669"/>
    <property type="project" value="UniProtKB-KW"/>
</dbReference>
<dbReference type="NCBIfam" id="TIGR01148">
    <property type="entry name" value="mtrC"/>
    <property type="match status" value="1"/>
</dbReference>
<evidence type="ECO:0000256" key="6">
    <source>
        <dbReference type="ARBA" id="ARBA00015131"/>
    </source>
</evidence>
<evidence type="ECO:0000256" key="8">
    <source>
        <dbReference type="ARBA" id="ARBA00022563"/>
    </source>
</evidence>
<reference evidence="20" key="1">
    <citation type="journal article" date="2005" name="Int. J. Syst. Evol. Microbiol.">
        <title>Methanofollis formosanus sp. nov., isolated from a fish pond.</title>
        <authorList>
            <person name="Wu S.Y."/>
            <person name="Chen S.C."/>
            <person name="Lai M.C."/>
        </authorList>
    </citation>
    <scope>NUCLEOTIDE SEQUENCE</scope>
    <source>
        <strain evidence="20">ML15</strain>
    </source>
</reference>
<keyword evidence="7 19" id="KW-1003">Cell membrane</keyword>
<dbReference type="OrthoDB" id="60591at2157"/>
<dbReference type="KEGG" id="mfk:E2N92_06240"/>
<evidence type="ECO:0000256" key="13">
    <source>
        <dbReference type="ARBA" id="ARBA00022989"/>
    </source>
</evidence>
<sequence length="288" mass="30000">MTVQVTASEGGIPHNTIMAVGLVGSLVCLYLTYINQFISAEYAAFFGGLAAVFALLWGTDTIKHLCSYGIGTGVPSAGMIAFGTGVIAMLLATKVETVMPYSAPIAAVVFGAIVGAVAGWIANSIMRMNIPVMVRSLTEMAIIGAIVLMGFTAVMAGGFSFDAIAAKEIAILGPLTATSYAGSLLGGCLLAVSFMLGSLALQHPFNACLGPGEQQDRTMMLAAECGFLSMIVVAAISFAFVAFGAAILSLIVALVGFYYTYVRFIELSKRDAFAWLDAKPILEPKGED</sequence>
<evidence type="ECO:0000256" key="15">
    <source>
        <dbReference type="ARBA" id="ARBA00023136"/>
    </source>
</evidence>
<dbReference type="HAMAP" id="MF_01096">
    <property type="entry name" value="MtrC"/>
    <property type="match status" value="1"/>
</dbReference>
<dbReference type="GO" id="GO:0030269">
    <property type="term" value="F:tetrahydromethanopterin S-methyltransferase activity"/>
    <property type="evidence" value="ECO:0007669"/>
    <property type="project" value="UniProtKB-UniRule"/>
</dbReference>
<keyword evidence="13 19" id="KW-1133">Transmembrane helix</keyword>
<feature type="transmembrane region" description="Helical" evidence="19">
    <location>
        <begin position="142"/>
        <end position="165"/>
    </location>
</feature>
<evidence type="ECO:0000256" key="11">
    <source>
        <dbReference type="ARBA" id="ARBA00022692"/>
    </source>
</evidence>
<gene>
    <name evidence="19" type="primary">mtrC</name>
    <name evidence="20" type="ORF">E2N92_06240</name>
</gene>
<comment type="pathway">
    <text evidence="3 19">One-carbon metabolism; methanogenesis from CO(2); methyl-coenzyme M from 5,10-methylene-5,6,7,8-tetrahydromethanopterin: step 2/2.</text>
</comment>
<comment type="function">
    <text evidence="1 19">Part of a complex that catalyzes the formation of methyl-coenzyme M and tetrahydromethanopterin from coenzyme M and methyl-tetrahydromethanopterin. This is an energy-conserving, sodium-ion translocating step.</text>
</comment>
<dbReference type="EMBL" id="CP037968">
    <property type="protein sequence ID" value="QYZ79056.1"/>
    <property type="molecule type" value="Genomic_DNA"/>
</dbReference>
<evidence type="ECO:0000256" key="18">
    <source>
        <dbReference type="ARBA" id="ARBA00044970"/>
    </source>
</evidence>
<dbReference type="GO" id="GO:0006730">
    <property type="term" value="P:one-carbon metabolic process"/>
    <property type="evidence" value="ECO:0007669"/>
    <property type="project" value="UniProtKB-UniRule"/>
</dbReference>
<comment type="similarity">
    <text evidence="4 19">Belongs to the MtrC family.</text>
</comment>
<evidence type="ECO:0000313" key="20">
    <source>
        <dbReference type="EMBL" id="QYZ79056.1"/>
    </source>
</evidence>
<feature type="transmembrane region" description="Helical" evidence="19">
    <location>
        <begin position="70"/>
        <end position="91"/>
    </location>
</feature>
<dbReference type="PIRSF" id="PIRSF006530">
    <property type="entry name" value="MtrC"/>
    <property type="match status" value="1"/>
</dbReference>
<protein>
    <recommendedName>
        <fullName evidence="6 19">Tetrahydromethanopterin S-methyltransferase subunit C</fullName>
        <ecNumber evidence="18 19">7.2.1.4</ecNumber>
    </recommendedName>
    <alternativeName>
        <fullName evidence="16 19">N5-methyltetrahydromethanopterin--coenzyme M methyltransferase subunit C</fullName>
    </alternativeName>
</protein>
<keyword evidence="12 19" id="KW-1278">Translocase</keyword>
<evidence type="ECO:0000256" key="19">
    <source>
        <dbReference type="HAMAP-Rule" id="MF_01096"/>
    </source>
</evidence>
<evidence type="ECO:0000256" key="7">
    <source>
        <dbReference type="ARBA" id="ARBA00022475"/>
    </source>
</evidence>
<evidence type="ECO:0000256" key="9">
    <source>
        <dbReference type="ARBA" id="ARBA00022603"/>
    </source>
</evidence>
<dbReference type="EC" id="7.2.1.4" evidence="18 19"/>
<dbReference type="UniPathway" id="UPA00640">
    <property type="reaction ID" value="UER00698"/>
</dbReference>
<comment type="subunit">
    <text evidence="5 19">The complex is composed of 8 subunits; MtrA, MtrB, MtrC, MtrD, MtrE, MtrF, MtrG and MtrH.</text>
</comment>
<dbReference type="Proteomes" id="UP000826709">
    <property type="component" value="Chromosome"/>
</dbReference>
<feature type="transmembrane region" description="Helical" evidence="19">
    <location>
        <begin position="12"/>
        <end position="33"/>
    </location>
</feature>
<accession>A0A8G1A127</accession>
<keyword evidence="10 19" id="KW-0808">Transferase</keyword>
<organism evidence="20 21">
    <name type="scientific">Methanofollis formosanus</name>
    <dbReference type="NCBI Taxonomy" id="299308"/>
    <lineage>
        <taxon>Archaea</taxon>
        <taxon>Methanobacteriati</taxon>
        <taxon>Methanobacteriota</taxon>
        <taxon>Stenosarchaea group</taxon>
        <taxon>Methanomicrobia</taxon>
        <taxon>Methanomicrobiales</taxon>
        <taxon>Methanomicrobiaceae</taxon>
        <taxon>Methanofollis</taxon>
    </lineage>
</organism>
<feature type="transmembrane region" description="Helical" evidence="19">
    <location>
        <begin position="103"/>
        <end position="122"/>
    </location>
</feature>
<keyword evidence="11 19" id="KW-0812">Transmembrane</keyword>
<keyword evidence="21" id="KW-1185">Reference proteome</keyword>
<evidence type="ECO:0000256" key="3">
    <source>
        <dbReference type="ARBA" id="ARBA00004839"/>
    </source>
</evidence>
<proteinExistence type="inferred from homology"/>
<dbReference type="RefSeq" id="WP_220682827.1">
    <property type="nucleotide sequence ID" value="NZ_CP037968.1"/>
</dbReference>
<comment type="catalytic activity">
    <reaction evidence="17 19">
        <text>5-methyl-5,6,7,8-tetrahydromethanopterin + coenzyme M + 2 Na(+)(in) = 5,6,7,8-tetrahydromethanopterin + methyl-coenzyme M + 2 Na(+)(out)</text>
        <dbReference type="Rhea" id="RHEA:53492"/>
        <dbReference type="ChEBI" id="CHEBI:29101"/>
        <dbReference type="ChEBI" id="CHEBI:58103"/>
        <dbReference type="ChEBI" id="CHEBI:58116"/>
        <dbReference type="ChEBI" id="CHEBI:58286"/>
        <dbReference type="ChEBI" id="CHEBI:58319"/>
        <dbReference type="EC" id="7.2.1.4"/>
    </reaction>
</comment>
<reference evidence="20" key="2">
    <citation type="submission" date="2019-03" db="EMBL/GenBank/DDBJ databases">
        <authorList>
            <person name="Chen S.-C."/>
            <person name="Wu S.-Y."/>
            <person name="Lai M.-C."/>
        </authorList>
    </citation>
    <scope>NUCLEOTIDE SEQUENCE</scope>
    <source>
        <strain evidence="20">ML15</strain>
    </source>
</reference>
<evidence type="ECO:0000313" key="21">
    <source>
        <dbReference type="Proteomes" id="UP000826709"/>
    </source>
</evidence>
<evidence type="ECO:0000256" key="12">
    <source>
        <dbReference type="ARBA" id="ARBA00022967"/>
    </source>
</evidence>
<feature type="transmembrane region" description="Helical" evidence="19">
    <location>
        <begin position="177"/>
        <end position="201"/>
    </location>
</feature>
<evidence type="ECO:0000256" key="2">
    <source>
        <dbReference type="ARBA" id="ARBA00004651"/>
    </source>
</evidence>
<dbReference type="GO" id="GO:0019386">
    <property type="term" value="P:methanogenesis, from carbon dioxide"/>
    <property type="evidence" value="ECO:0007669"/>
    <property type="project" value="UniProtKB-UniRule"/>
</dbReference>
<evidence type="ECO:0000256" key="17">
    <source>
        <dbReference type="ARBA" id="ARBA00044880"/>
    </source>
</evidence>
<evidence type="ECO:0000256" key="5">
    <source>
        <dbReference type="ARBA" id="ARBA00011616"/>
    </source>
</evidence>
<feature type="transmembrane region" description="Helical" evidence="19">
    <location>
        <begin position="227"/>
        <end position="260"/>
    </location>
</feature>
<name>A0A8G1A127_9EURY</name>
<keyword evidence="15 19" id="KW-0472">Membrane</keyword>
<comment type="subcellular location">
    <subcellularLocation>
        <location evidence="2 19">Cell membrane</location>
        <topology evidence="2 19">Multi-pass membrane protein</topology>
    </subcellularLocation>
</comment>
<keyword evidence="9 19" id="KW-0489">Methyltransferase</keyword>
<keyword evidence="14 19" id="KW-0484">Methanogenesis</keyword>
<evidence type="ECO:0000256" key="1">
    <source>
        <dbReference type="ARBA" id="ARBA00002533"/>
    </source>
</evidence>
<dbReference type="Pfam" id="PF04211">
    <property type="entry name" value="MtrC"/>
    <property type="match status" value="1"/>
</dbReference>
<dbReference type="AlphaFoldDB" id="A0A8G1A127"/>
<evidence type="ECO:0000256" key="14">
    <source>
        <dbReference type="ARBA" id="ARBA00022994"/>
    </source>
</evidence>
<keyword evidence="8 19" id="KW-0554">One-carbon metabolism</keyword>
<feature type="transmembrane region" description="Helical" evidence="19">
    <location>
        <begin position="40"/>
        <end position="58"/>
    </location>
</feature>